<protein>
    <submittedName>
        <fullName evidence="2">Uncharacterized protein</fullName>
    </submittedName>
</protein>
<feature type="region of interest" description="Disordered" evidence="1">
    <location>
        <begin position="1"/>
        <end position="54"/>
    </location>
</feature>
<reference evidence="2" key="1">
    <citation type="submission" date="2021-01" db="EMBL/GenBank/DDBJ databases">
        <authorList>
            <person name="Kaushik A."/>
        </authorList>
    </citation>
    <scope>NUCLEOTIDE SEQUENCE</scope>
    <source>
        <strain evidence="2">AG4-RS23</strain>
    </source>
</reference>
<dbReference type="EMBL" id="CAJMWY010001469">
    <property type="protein sequence ID" value="CAE6468296.1"/>
    <property type="molecule type" value="Genomic_DNA"/>
</dbReference>
<sequence length="192" mass="20913">DKAKKRGSVSPSTSPSRTFNALPKGFKLRLSKRASADSSPSSSPGKAKCDGKSSKILPDMNELLKSDPMISTLLLYQSPARQTHPSIPDQKTPLWMPYNVSLYPSAVILQVPNPGFSSSSKFQIPLSDLYDVHSVASKDLLLGSISLPGTNTLPSGFGNDIYVFEAQCYGGRVERFATPTMALRTTWVRYLL</sequence>
<name>A0A8H3BYH0_9AGAM</name>
<accession>A0A8H3BYH0</accession>
<dbReference type="Proteomes" id="UP000663861">
    <property type="component" value="Unassembled WGS sequence"/>
</dbReference>
<evidence type="ECO:0000313" key="2">
    <source>
        <dbReference type="EMBL" id="CAE6468296.1"/>
    </source>
</evidence>
<dbReference type="AlphaFoldDB" id="A0A8H3BYH0"/>
<organism evidence="2 3">
    <name type="scientific">Rhizoctonia solani</name>
    <dbReference type="NCBI Taxonomy" id="456999"/>
    <lineage>
        <taxon>Eukaryota</taxon>
        <taxon>Fungi</taxon>
        <taxon>Dikarya</taxon>
        <taxon>Basidiomycota</taxon>
        <taxon>Agaricomycotina</taxon>
        <taxon>Agaricomycetes</taxon>
        <taxon>Cantharellales</taxon>
        <taxon>Ceratobasidiaceae</taxon>
        <taxon>Rhizoctonia</taxon>
    </lineage>
</organism>
<evidence type="ECO:0000256" key="1">
    <source>
        <dbReference type="SAM" id="MobiDB-lite"/>
    </source>
</evidence>
<proteinExistence type="predicted"/>
<feature type="compositionally biased region" description="Low complexity" evidence="1">
    <location>
        <begin position="36"/>
        <end position="46"/>
    </location>
</feature>
<evidence type="ECO:0000313" key="3">
    <source>
        <dbReference type="Proteomes" id="UP000663861"/>
    </source>
</evidence>
<gene>
    <name evidence="2" type="ORF">RDB_LOCUS77585</name>
</gene>
<feature type="compositionally biased region" description="Polar residues" evidence="1">
    <location>
        <begin position="9"/>
        <end position="19"/>
    </location>
</feature>
<feature type="non-terminal residue" evidence="2">
    <location>
        <position position="1"/>
    </location>
</feature>
<comment type="caution">
    <text evidence="2">The sequence shown here is derived from an EMBL/GenBank/DDBJ whole genome shotgun (WGS) entry which is preliminary data.</text>
</comment>